<dbReference type="Pfam" id="PF08558">
    <property type="entry name" value="TRF"/>
    <property type="match status" value="1"/>
</dbReference>
<dbReference type="FunFam" id="1.10.10.60:FF:000129">
    <property type="entry name" value="Telomeric repeat-binding factor 2"/>
    <property type="match status" value="1"/>
</dbReference>
<dbReference type="Gene3D" id="1.25.40.210">
    <property type="entry name" value="Telomere repeat-binding factor, dimerisation domain"/>
    <property type="match status" value="2"/>
</dbReference>
<dbReference type="GO" id="GO:0003691">
    <property type="term" value="F:double-stranded telomeric DNA binding"/>
    <property type="evidence" value="ECO:0007669"/>
    <property type="project" value="UniProtKB-UniRule"/>
</dbReference>
<evidence type="ECO:0000256" key="14">
    <source>
        <dbReference type="ARBA" id="ARBA00023212"/>
    </source>
</evidence>
<sequence>MAGHGAGGSRDSRGRADGADAGPSEAGLWETARENQEQFGGQDLPEDPVEAGAPEKERDAGLEAEAEAVAAGWMLDFLCVSLCRAFRDGRSEDFHRTRDSAEAIIHGLSSLTSHQLRTVYICQFLTRIASGKALDAQFETDERITPLESALMIWDSIEKEHDKLHEEIQNLIKIQSLQRKLLMIISQKDTFHSFFQHFNYSHMMEKIKSFVNYVLDEKSSTFLMKAAAKVVESKRARTTASQDKPNGNEVEVETEANLEVQKSVNNKPSVVTESSQDTISLMRSHKNLFLSKSQYGHQSEDFNEKEKAETLITRRKTEGNRHATEGKRKDVLNNQPETSKNYRSRKKQAWIWEEDKNLLSGVRKYGEGNWTKILLHYKFNNRTSVMLKDRWRTMKKLKLICSDSDD</sequence>
<dbReference type="GO" id="GO:1905839">
    <property type="term" value="P:negative regulation of telomeric D-loop disassembly"/>
    <property type="evidence" value="ECO:0007669"/>
    <property type="project" value="TreeGrafter"/>
</dbReference>
<feature type="domain" description="Myb-like" evidence="20">
    <location>
        <begin position="342"/>
        <end position="395"/>
    </location>
</feature>
<dbReference type="GO" id="GO:0071532">
    <property type="term" value="F:ankyrin repeat binding"/>
    <property type="evidence" value="ECO:0007669"/>
    <property type="project" value="TreeGrafter"/>
</dbReference>
<dbReference type="InterPro" id="IPR052450">
    <property type="entry name" value="TRBD-Containing_Protein"/>
</dbReference>
<evidence type="ECO:0000256" key="16">
    <source>
        <dbReference type="ARBA" id="ARBA00023306"/>
    </source>
</evidence>
<dbReference type="GO" id="GO:0008017">
    <property type="term" value="F:microtubule binding"/>
    <property type="evidence" value="ECO:0007669"/>
    <property type="project" value="TreeGrafter"/>
</dbReference>
<feature type="domain" description="HTH myb-type" evidence="21">
    <location>
        <begin position="344"/>
        <end position="399"/>
    </location>
</feature>
<proteinExistence type="predicted"/>
<feature type="region of interest" description="Disordered" evidence="19">
    <location>
        <begin position="234"/>
        <end position="253"/>
    </location>
</feature>
<dbReference type="SUPFAM" id="SSF63600">
    <property type="entry name" value="Telomeric repeat binding factor (TRF) dimerisation domain"/>
    <property type="match status" value="1"/>
</dbReference>
<keyword evidence="9" id="KW-0498">Mitosis</keyword>
<keyword evidence="16 18" id="KW-0131">Cell cycle</keyword>
<dbReference type="GO" id="GO:0008301">
    <property type="term" value="F:DNA binding, bending"/>
    <property type="evidence" value="ECO:0007669"/>
    <property type="project" value="TreeGrafter"/>
</dbReference>
<dbReference type="SMART" id="SM00717">
    <property type="entry name" value="SANT"/>
    <property type="match status" value="1"/>
</dbReference>
<evidence type="ECO:0000256" key="13">
    <source>
        <dbReference type="ARBA" id="ARBA00023125"/>
    </source>
</evidence>
<keyword evidence="15 18" id="KW-0539">Nucleus</keyword>
<evidence type="ECO:0000256" key="10">
    <source>
        <dbReference type="ARBA" id="ARBA00022843"/>
    </source>
</evidence>
<keyword evidence="23" id="KW-1185">Reference proteome</keyword>
<keyword evidence="10" id="KW-0832">Ubl conjugation</keyword>
<evidence type="ECO:0000313" key="23">
    <source>
        <dbReference type="Proteomes" id="UP000558488"/>
    </source>
</evidence>
<dbReference type="PROSITE" id="PS50090">
    <property type="entry name" value="MYB_LIKE"/>
    <property type="match status" value="1"/>
</dbReference>
<dbReference type="InterPro" id="IPR009057">
    <property type="entry name" value="Homeodomain-like_sf"/>
</dbReference>
<dbReference type="GO" id="GO:0051301">
    <property type="term" value="P:cell division"/>
    <property type="evidence" value="ECO:0007669"/>
    <property type="project" value="UniProtKB-KW"/>
</dbReference>
<evidence type="ECO:0000256" key="7">
    <source>
        <dbReference type="ARBA" id="ARBA00022618"/>
    </source>
</evidence>
<comment type="caution">
    <text evidence="22">The sequence shown here is derived from an EMBL/GenBank/DDBJ whole genome shotgun (WGS) entry which is preliminary data.</text>
</comment>
<comment type="function">
    <text evidence="17">Binds the telomeric double-stranded 5'-TTAGGG-3' repeat and negatively regulates telomere length. Involved in the regulation of the mitotic spindle. Component of the shelterin complex (telosome) that is involved in the regulation of telomere length and protection. Shelterin associates with arrays of double-stranded 5'-TTAGGG-3' repeats added by telomerase and protects chromosome ends; without its protective activity, telomeres are no longer hidden from the DNA damage surveillance and chromosome ends are inappropriately processed by DNA repair pathways.</text>
</comment>
<keyword evidence="8" id="KW-0013">ADP-ribosylation</keyword>
<dbReference type="Pfam" id="PF00249">
    <property type="entry name" value="Myb_DNA-binding"/>
    <property type="match status" value="1"/>
</dbReference>
<keyword evidence="3" id="KW-0158">Chromosome</keyword>
<dbReference type="SUPFAM" id="SSF46689">
    <property type="entry name" value="Homeodomain-like"/>
    <property type="match status" value="1"/>
</dbReference>
<evidence type="ECO:0000256" key="11">
    <source>
        <dbReference type="ARBA" id="ARBA00022895"/>
    </source>
</evidence>
<evidence type="ECO:0000256" key="5">
    <source>
        <dbReference type="ARBA" id="ARBA00022499"/>
    </source>
</evidence>
<feature type="region of interest" description="Disordered" evidence="19">
    <location>
        <begin position="316"/>
        <end position="340"/>
    </location>
</feature>
<gene>
    <name evidence="22" type="ORF">mPipKuh1_017263</name>
</gene>
<comment type="subunit">
    <text evidence="18">Homodimer.</text>
</comment>
<dbReference type="GO" id="GO:0008156">
    <property type="term" value="P:negative regulation of DNA replication"/>
    <property type="evidence" value="ECO:0007669"/>
    <property type="project" value="TreeGrafter"/>
</dbReference>
<evidence type="ECO:0000256" key="1">
    <source>
        <dbReference type="ARBA" id="ARBA00004186"/>
    </source>
</evidence>
<dbReference type="InterPro" id="IPR001005">
    <property type="entry name" value="SANT/Myb"/>
</dbReference>
<evidence type="ECO:0000256" key="6">
    <source>
        <dbReference type="ARBA" id="ARBA00022553"/>
    </source>
</evidence>
<dbReference type="Gene3D" id="1.10.10.60">
    <property type="entry name" value="Homeodomain-like"/>
    <property type="match status" value="1"/>
</dbReference>
<dbReference type="InterPro" id="IPR017930">
    <property type="entry name" value="Myb_dom"/>
</dbReference>
<dbReference type="GO" id="GO:0007004">
    <property type="term" value="P:telomere maintenance via telomerase"/>
    <property type="evidence" value="ECO:0007669"/>
    <property type="project" value="TreeGrafter"/>
</dbReference>
<evidence type="ECO:0000259" key="21">
    <source>
        <dbReference type="PROSITE" id="PS51294"/>
    </source>
</evidence>
<dbReference type="PROSITE" id="PS51294">
    <property type="entry name" value="HTH_MYB"/>
    <property type="match status" value="1"/>
</dbReference>
<evidence type="ECO:0000256" key="12">
    <source>
        <dbReference type="ARBA" id="ARBA00022990"/>
    </source>
</evidence>
<evidence type="ECO:0000256" key="3">
    <source>
        <dbReference type="ARBA" id="ARBA00022454"/>
    </source>
</evidence>
<dbReference type="GO" id="GO:0042803">
    <property type="term" value="F:protein homodimerization activity"/>
    <property type="evidence" value="ECO:0007669"/>
    <property type="project" value="UniProtKB-UniRule"/>
</dbReference>
<feature type="region of interest" description="Disordered" evidence="19">
    <location>
        <begin position="1"/>
        <end position="61"/>
    </location>
</feature>
<comment type="subcellular location">
    <subcellularLocation>
        <location evidence="2">Chromosome</location>
        <location evidence="2">Telomere</location>
    </subcellularLocation>
    <subcellularLocation>
        <location evidence="1">Cytoplasm</location>
        <location evidence="1">Cytoskeleton</location>
        <location evidence="1">Spindle</location>
    </subcellularLocation>
    <subcellularLocation>
        <location evidence="18">Nucleus</location>
    </subcellularLocation>
</comment>
<dbReference type="InterPro" id="IPR013867">
    <property type="entry name" value="Telomere_rpt-bd_fac_dimer_dom"/>
</dbReference>
<keyword evidence="12" id="KW-0007">Acetylation</keyword>
<keyword evidence="14" id="KW-0206">Cytoskeleton</keyword>
<evidence type="ECO:0000256" key="18">
    <source>
        <dbReference type="PIRNR" id="PIRNR038016"/>
    </source>
</evidence>
<evidence type="ECO:0000256" key="4">
    <source>
        <dbReference type="ARBA" id="ARBA00022490"/>
    </source>
</evidence>
<evidence type="ECO:0000256" key="2">
    <source>
        <dbReference type="ARBA" id="ARBA00004574"/>
    </source>
</evidence>
<protein>
    <recommendedName>
        <fullName evidence="18">Telomeric repeat-binding factor</fullName>
    </recommendedName>
</protein>
<dbReference type="Proteomes" id="UP000558488">
    <property type="component" value="Unassembled WGS sequence"/>
</dbReference>
<dbReference type="AlphaFoldDB" id="A0A7J7VNC9"/>
<dbReference type="GO" id="GO:0098505">
    <property type="term" value="F:G-rich strand telomeric DNA binding"/>
    <property type="evidence" value="ECO:0007669"/>
    <property type="project" value="TreeGrafter"/>
</dbReference>
<dbReference type="GO" id="GO:0003720">
    <property type="term" value="F:telomerase activity"/>
    <property type="evidence" value="ECO:0007669"/>
    <property type="project" value="TreeGrafter"/>
</dbReference>
<evidence type="ECO:0000256" key="17">
    <source>
        <dbReference type="ARBA" id="ARBA00055936"/>
    </source>
</evidence>
<dbReference type="InterPro" id="IPR036507">
    <property type="entry name" value="Telomere_rpt-bd_fac_dimer_sf"/>
</dbReference>
<keyword evidence="4" id="KW-0963">Cytoplasm</keyword>
<keyword evidence="11 18" id="KW-0779">Telomere</keyword>
<keyword evidence="6" id="KW-0597">Phosphoprotein</keyword>
<dbReference type="PIRSF" id="PIRSF038016">
    <property type="entry name" value="Telomere_bd-1_Pin2"/>
    <property type="match status" value="1"/>
</dbReference>
<name>A0A7J7VNC9_PIPKU</name>
<dbReference type="CDD" id="cd11660">
    <property type="entry name" value="SANT_TRF"/>
    <property type="match status" value="1"/>
</dbReference>
<evidence type="ECO:0000313" key="22">
    <source>
        <dbReference type="EMBL" id="KAF6326757.1"/>
    </source>
</evidence>
<dbReference type="GO" id="GO:0005819">
    <property type="term" value="C:spindle"/>
    <property type="evidence" value="ECO:0007669"/>
    <property type="project" value="UniProtKB-SubCell"/>
</dbReference>
<dbReference type="EMBL" id="JACAGB010000014">
    <property type="protein sequence ID" value="KAF6326757.1"/>
    <property type="molecule type" value="Genomic_DNA"/>
</dbReference>
<evidence type="ECO:0000256" key="8">
    <source>
        <dbReference type="ARBA" id="ARBA00022765"/>
    </source>
</evidence>
<organism evidence="22 23">
    <name type="scientific">Pipistrellus kuhlii</name>
    <name type="common">Kuhl's pipistrelle</name>
    <dbReference type="NCBI Taxonomy" id="59472"/>
    <lineage>
        <taxon>Eukaryota</taxon>
        <taxon>Metazoa</taxon>
        <taxon>Chordata</taxon>
        <taxon>Craniata</taxon>
        <taxon>Vertebrata</taxon>
        <taxon>Euteleostomi</taxon>
        <taxon>Mammalia</taxon>
        <taxon>Eutheria</taxon>
        <taxon>Laurasiatheria</taxon>
        <taxon>Chiroptera</taxon>
        <taxon>Yangochiroptera</taxon>
        <taxon>Vespertilionidae</taxon>
        <taxon>Pipistrellus</taxon>
    </lineage>
</organism>
<evidence type="ECO:0000256" key="19">
    <source>
        <dbReference type="SAM" id="MobiDB-lite"/>
    </source>
</evidence>
<dbReference type="InterPro" id="IPR017357">
    <property type="entry name" value="TERF1/2"/>
</dbReference>
<dbReference type="FunFam" id="1.25.40.210:FF:000001">
    <property type="entry name" value="Telomeric repeat-binding factor"/>
    <property type="match status" value="1"/>
</dbReference>
<keyword evidence="7" id="KW-0132">Cell division</keyword>
<dbReference type="PANTHER" id="PTHR46734:SF1">
    <property type="entry name" value="TELOMERIC REPEAT-BINDING FACTOR 1"/>
    <property type="match status" value="1"/>
</dbReference>
<dbReference type="PANTHER" id="PTHR46734">
    <property type="entry name" value="TELOMERIC REPEAT-BINDING FACTOR 1 TERF1"/>
    <property type="match status" value="1"/>
</dbReference>
<evidence type="ECO:0000256" key="15">
    <source>
        <dbReference type="ARBA" id="ARBA00023242"/>
    </source>
</evidence>
<evidence type="ECO:0000256" key="9">
    <source>
        <dbReference type="ARBA" id="ARBA00022776"/>
    </source>
</evidence>
<evidence type="ECO:0000259" key="20">
    <source>
        <dbReference type="PROSITE" id="PS50090"/>
    </source>
</evidence>
<keyword evidence="5" id="KW-1017">Isopeptide bond</keyword>
<feature type="compositionally biased region" description="Basic and acidic residues" evidence="19">
    <location>
        <begin position="316"/>
        <end position="331"/>
    </location>
</feature>
<accession>A0A7J7VNC9</accession>
<reference evidence="22 23" key="1">
    <citation type="journal article" date="2020" name="Nature">
        <title>Six reference-quality genomes reveal evolution of bat adaptations.</title>
        <authorList>
            <person name="Jebb D."/>
            <person name="Huang Z."/>
            <person name="Pippel M."/>
            <person name="Hughes G.M."/>
            <person name="Lavrichenko K."/>
            <person name="Devanna P."/>
            <person name="Winkler S."/>
            <person name="Jermiin L.S."/>
            <person name="Skirmuntt E.C."/>
            <person name="Katzourakis A."/>
            <person name="Burkitt-Gray L."/>
            <person name="Ray D.A."/>
            <person name="Sullivan K.A.M."/>
            <person name="Roscito J.G."/>
            <person name="Kirilenko B.M."/>
            <person name="Davalos L.M."/>
            <person name="Corthals A.P."/>
            <person name="Power M.L."/>
            <person name="Jones G."/>
            <person name="Ransome R.D."/>
            <person name="Dechmann D.K.N."/>
            <person name="Locatelli A.G."/>
            <person name="Puechmaille S.J."/>
            <person name="Fedrigo O."/>
            <person name="Jarvis E.D."/>
            <person name="Hiller M."/>
            <person name="Vernes S.C."/>
            <person name="Myers E.W."/>
            <person name="Teeling E.C."/>
        </authorList>
    </citation>
    <scope>NUCLEOTIDE SEQUENCE [LARGE SCALE GENOMIC DNA]</scope>
    <source>
        <strain evidence="22">MPipKuh1</strain>
        <tissue evidence="22">Flight muscle</tissue>
    </source>
</reference>
<dbReference type="GO" id="GO:0005654">
    <property type="term" value="C:nucleoplasm"/>
    <property type="evidence" value="ECO:0007669"/>
    <property type="project" value="UniProtKB-ARBA"/>
</dbReference>
<dbReference type="GO" id="GO:0000783">
    <property type="term" value="C:nuclear telomere cap complex"/>
    <property type="evidence" value="ECO:0007669"/>
    <property type="project" value="TreeGrafter"/>
</dbReference>
<keyword evidence="13 18" id="KW-0238">DNA-binding</keyword>